<evidence type="ECO:0000256" key="1">
    <source>
        <dbReference type="SAM" id="MobiDB-lite"/>
    </source>
</evidence>
<protein>
    <submittedName>
        <fullName evidence="2">Uncharacterized protein</fullName>
    </submittedName>
</protein>
<reference evidence="2 3" key="1">
    <citation type="journal article" date="2017" name="Int. J. Parasitol.">
        <title>The genome of the protozoan parasite Cystoisospora suis and a reverse vaccinology approach to identify vaccine candidates.</title>
        <authorList>
            <person name="Palmieri N."/>
            <person name="Shrestha A."/>
            <person name="Ruttkowski B."/>
            <person name="Beck T."/>
            <person name="Vogl C."/>
            <person name="Tomley F."/>
            <person name="Blake D.P."/>
            <person name="Joachim A."/>
        </authorList>
    </citation>
    <scope>NUCLEOTIDE SEQUENCE [LARGE SCALE GENOMIC DNA]</scope>
    <source>
        <strain evidence="2 3">Wien I</strain>
    </source>
</reference>
<feature type="region of interest" description="Disordered" evidence="1">
    <location>
        <begin position="212"/>
        <end position="258"/>
    </location>
</feature>
<comment type="caution">
    <text evidence="2">The sequence shown here is derived from an EMBL/GenBank/DDBJ whole genome shotgun (WGS) entry which is preliminary data.</text>
</comment>
<dbReference type="RefSeq" id="XP_067924262.1">
    <property type="nucleotide sequence ID" value="XM_068063761.1"/>
</dbReference>
<feature type="region of interest" description="Disordered" evidence="1">
    <location>
        <begin position="52"/>
        <end position="72"/>
    </location>
</feature>
<dbReference type="GeneID" id="94426972"/>
<evidence type="ECO:0000313" key="2">
    <source>
        <dbReference type="EMBL" id="PHJ22585.1"/>
    </source>
</evidence>
<dbReference type="EMBL" id="MIGC01001618">
    <property type="protein sequence ID" value="PHJ22585.1"/>
    <property type="molecule type" value="Genomic_DNA"/>
</dbReference>
<feature type="compositionally biased region" description="Basic and acidic residues" evidence="1">
    <location>
        <begin position="56"/>
        <end position="72"/>
    </location>
</feature>
<dbReference type="OrthoDB" id="363718at2759"/>
<keyword evidence="3" id="KW-1185">Reference proteome</keyword>
<dbReference type="Proteomes" id="UP000221165">
    <property type="component" value="Unassembled WGS sequence"/>
</dbReference>
<dbReference type="AlphaFoldDB" id="A0A2C6L4D4"/>
<sequence length="487" mass="55597">MWSLPPRFFVSERRRGFVTLLHIEIKKRRKTHEKFLSEEGLLSSLECTRKKKRRKEQGYEETPRRLRRERRGEEEEKGDRIFLLSSSSSSPAFLRFSRRFCSSSSSLSKCPVKEEKSILSLDLTRNPSHVKQVGLFDSCPSSPSFSKTSLSSPSPLLPSSLLSHRLSSSVLPSLPSSSCAPSLASSSSSSLCSHRLLSSSLSLHLFTSSFSFTSSSSPPPPPRQSSSPSSFQRRYTKRSSVMEEDFDGPIRSGQEAKDDRHAWFDSVHPLPPGGPSWMNRYYGYLGRIRSSSSSKSSSSPAPSISRELDWDSRRVFLGGHVVPYKFRISDIPSSAHGHRPPSERLGVLNRQTDPTLEYTDFSQNRFPVLNTAENFRYWKDRGIDRVLPRVFPIKLPAHRRIDPLLREYIYFLHSLDPARFSERKLGERYGLRERTVQLVLREFSVAEFLRRTELATPTTRRLSREKSVLKAKEILFGTKLGMDQTQE</sequence>
<dbReference type="VEuPathDB" id="ToxoDB:CSUI_003565"/>
<organism evidence="2 3">
    <name type="scientific">Cystoisospora suis</name>
    <dbReference type="NCBI Taxonomy" id="483139"/>
    <lineage>
        <taxon>Eukaryota</taxon>
        <taxon>Sar</taxon>
        <taxon>Alveolata</taxon>
        <taxon>Apicomplexa</taxon>
        <taxon>Conoidasida</taxon>
        <taxon>Coccidia</taxon>
        <taxon>Eucoccidiorida</taxon>
        <taxon>Eimeriorina</taxon>
        <taxon>Sarcocystidae</taxon>
        <taxon>Cystoisospora</taxon>
    </lineage>
</organism>
<gene>
    <name evidence="2" type="ORF">CSUI_003565</name>
</gene>
<name>A0A2C6L4D4_9APIC</name>
<accession>A0A2C6L4D4</accession>
<proteinExistence type="predicted"/>
<evidence type="ECO:0000313" key="3">
    <source>
        <dbReference type="Proteomes" id="UP000221165"/>
    </source>
</evidence>